<dbReference type="GO" id="GO:0009117">
    <property type="term" value="P:nucleotide metabolic process"/>
    <property type="evidence" value="ECO:0007669"/>
    <property type="project" value="InterPro"/>
</dbReference>
<organism evidence="4 5">
    <name type="scientific">Apiotrichum porosum</name>
    <dbReference type="NCBI Taxonomy" id="105984"/>
    <lineage>
        <taxon>Eukaryota</taxon>
        <taxon>Fungi</taxon>
        <taxon>Dikarya</taxon>
        <taxon>Basidiomycota</taxon>
        <taxon>Agaricomycotina</taxon>
        <taxon>Tremellomycetes</taxon>
        <taxon>Trichosporonales</taxon>
        <taxon>Trichosporonaceae</taxon>
        <taxon>Apiotrichum</taxon>
    </lineage>
</organism>
<dbReference type="RefSeq" id="XP_028475241.1">
    <property type="nucleotide sequence ID" value="XM_028624169.1"/>
</dbReference>
<feature type="domain" description="Ap4A phosphorylase 1/2 N-terminal" evidence="3">
    <location>
        <begin position="79"/>
        <end position="185"/>
    </location>
</feature>
<feature type="region of interest" description="Disordered" evidence="1">
    <location>
        <begin position="64"/>
        <end position="83"/>
    </location>
</feature>
<proteinExistence type="predicted"/>
<dbReference type="InterPro" id="IPR019200">
    <property type="entry name" value="ATP_adenylylTrfase_C"/>
</dbReference>
<dbReference type="PANTHER" id="PTHR38420:SF1">
    <property type="entry name" value="PUTATIVE (AFU_ORTHOLOGUE AFUA_5G14690)-RELATED"/>
    <property type="match status" value="1"/>
</dbReference>
<reference evidence="4 5" key="1">
    <citation type="submission" date="2018-11" db="EMBL/GenBank/DDBJ databases">
        <title>Genome sequence of Apiotrichum porosum DSM 27194.</title>
        <authorList>
            <person name="Aliyu H."/>
            <person name="Gorte O."/>
            <person name="Ochsenreither K."/>
        </authorList>
    </citation>
    <scope>NUCLEOTIDE SEQUENCE [LARGE SCALE GENOMIC DNA]</scope>
    <source>
        <strain evidence="4 5">DSM 27194</strain>
    </source>
</reference>
<dbReference type="Pfam" id="PF19327">
    <property type="entry name" value="Ap4A_phos_N"/>
    <property type="match status" value="1"/>
</dbReference>
<feature type="compositionally biased region" description="Basic and acidic residues" evidence="1">
    <location>
        <begin position="70"/>
        <end position="81"/>
    </location>
</feature>
<dbReference type="Gene3D" id="3.30.428.70">
    <property type="match status" value="1"/>
</dbReference>
<evidence type="ECO:0000256" key="1">
    <source>
        <dbReference type="SAM" id="MobiDB-lite"/>
    </source>
</evidence>
<dbReference type="InterPro" id="IPR036265">
    <property type="entry name" value="HIT-like_sf"/>
</dbReference>
<evidence type="ECO:0000313" key="4">
    <source>
        <dbReference type="EMBL" id="RSH80294.1"/>
    </source>
</evidence>
<dbReference type="PANTHER" id="PTHR38420">
    <property type="entry name" value="AP-4-A PHOSPHORYLASE II"/>
    <property type="match status" value="1"/>
</dbReference>
<dbReference type="SUPFAM" id="SSF54197">
    <property type="entry name" value="HIT-like"/>
    <property type="match status" value="1"/>
</dbReference>
<gene>
    <name evidence="4" type="primary">APA2</name>
    <name evidence="4" type="ORF">EHS24_008867</name>
</gene>
<dbReference type="EMBL" id="RSCE01000008">
    <property type="protein sequence ID" value="RSH80294.1"/>
    <property type="molecule type" value="Genomic_DNA"/>
</dbReference>
<dbReference type="Pfam" id="PF09830">
    <property type="entry name" value="ATP_transf"/>
    <property type="match status" value="1"/>
</dbReference>
<comment type="caution">
    <text evidence="4">The sequence shown here is derived from an EMBL/GenBank/DDBJ whole genome shotgun (WGS) entry which is preliminary data.</text>
</comment>
<dbReference type="STRING" id="105984.A0A427XNG0"/>
<dbReference type="GeneID" id="39593410"/>
<keyword evidence="5" id="KW-1185">Reference proteome</keyword>
<dbReference type="InterPro" id="IPR045759">
    <property type="entry name" value="Ap4A_phos1/2_N"/>
</dbReference>
<dbReference type="AlphaFoldDB" id="A0A427XNG0"/>
<evidence type="ECO:0000259" key="2">
    <source>
        <dbReference type="Pfam" id="PF09830"/>
    </source>
</evidence>
<dbReference type="Proteomes" id="UP000279236">
    <property type="component" value="Unassembled WGS sequence"/>
</dbReference>
<name>A0A427XNG0_9TREE</name>
<dbReference type="GO" id="GO:0005524">
    <property type="term" value="F:ATP binding"/>
    <property type="evidence" value="ECO:0007669"/>
    <property type="project" value="InterPro"/>
</dbReference>
<protein>
    <submittedName>
        <fullName evidence="4">Bifunctional AP-4-A phosphorylase/ADP sulfurylase</fullName>
    </submittedName>
</protein>
<accession>A0A427XNG0</accession>
<evidence type="ECO:0000259" key="3">
    <source>
        <dbReference type="Pfam" id="PF19327"/>
    </source>
</evidence>
<feature type="domain" description="ATP adenylyltransferase C-terminal" evidence="2">
    <location>
        <begin position="207"/>
        <end position="319"/>
    </location>
</feature>
<sequence length="366" mass="39546">MATAHPVDPVAPADILARLPGHWKAAKESGDLIFFESSTRYVGDRQKVAVTICPALGAKMADIMPPAPEPEAKRVRTDAPERPSPFRPPYVAGLYVGCVPGIDGEETMSVLLNKFAVLPEHFLLCPVSEQPQNVPPTPAQLARVYSILQAGLRSSPPRRLFAFYNGGPGAGASQRWRHVQFIDGPAPVEEWMHGVTFERNDRAIIHPDLPYLHIVHPLPPVSRLPYPPSEDDLVNLADELAPALMRSLDLAFDALRRSGGDRSQGWNLLLTTEHLHLIPRSAPQYPLAEGLPPLDLNALGYAGMLLVKSKEEDAALDAVAANTEGGIIGILGKCAIPREFGEQALQAEATQHGGAGSLDVEPKAKM</sequence>
<dbReference type="InterPro" id="IPR009163">
    <property type="entry name" value="Ap4A_phos1/2"/>
</dbReference>
<dbReference type="InterPro" id="IPR043171">
    <property type="entry name" value="Ap4A_phos1/2-like"/>
</dbReference>
<dbReference type="GO" id="GO:0003877">
    <property type="term" value="F:ATP:ADP adenylyltransferase activity"/>
    <property type="evidence" value="ECO:0007669"/>
    <property type="project" value="InterPro"/>
</dbReference>
<dbReference type="OrthoDB" id="10267950at2759"/>
<evidence type="ECO:0000313" key="5">
    <source>
        <dbReference type="Proteomes" id="UP000279236"/>
    </source>
</evidence>